<dbReference type="EMBL" id="FWXB01000002">
    <property type="protein sequence ID" value="SMC10886.1"/>
    <property type="molecule type" value="Genomic_DNA"/>
</dbReference>
<accession>A0A1X7BMN0</accession>
<dbReference type="Proteomes" id="UP000193224">
    <property type="component" value="Unassembled WGS sequence"/>
</dbReference>
<gene>
    <name evidence="2" type="ORF">ROA7745_00694</name>
</gene>
<reference evidence="2 3" key="1">
    <citation type="submission" date="2017-03" db="EMBL/GenBank/DDBJ databases">
        <authorList>
            <person name="Afonso C.L."/>
            <person name="Miller P.J."/>
            <person name="Scott M.A."/>
            <person name="Spackman E."/>
            <person name="Goraichik I."/>
            <person name="Dimitrov K.M."/>
            <person name="Suarez D.L."/>
            <person name="Swayne D.E."/>
        </authorList>
    </citation>
    <scope>NUCLEOTIDE SEQUENCE [LARGE SCALE GENOMIC DNA]</scope>
    <source>
        <strain evidence="2 3">CECT 7745</strain>
    </source>
</reference>
<dbReference type="OrthoDB" id="7658992at2"/>
<dbReference type="AlphaFoldDB" id="A0A1X7BMN0"/>
<evidence type="ECO:0000313" key="3">
    <source>
        <dbReference type="Proteomes" id="UP000193224"/>
    </source>
</evidence>
<feature type="chain" id="PRO_5013208244" description="NADH dehydrogenase subunit E" evidence="1">
    <location>
        <begin position="23"/>
        <end position="135"/>
    </location>
</feature>
<proteinExistence type="predicted"/>
<keyword evidence="1" id="KW-0732">Signal</keyword>
<keyword evidence="3" id="KW-1185">Reference proteome</keyword>
<name>A0A1X7BMN0_9RHOB</name>
<organism evidence="2 3">
    <name type="scientific">Roseovarius aestuarii</name>
    <dbReference type="NCBI Taxonomy" id="475083"/>
    <lineage>
        <taxon>Bacteria</taxon>
        <taxon>Pseudomonadati</taxon>
        <taxon>Pseudomonadota</taxon>
        <taxon>Alphaproteobacteria</taxon>
        <taxon>Rhodobacterales</taxon>
        <taxon>Roseobacteraceae</taxon>
        <taxon>Roseovarius</taxon>
    </lineage>
</organism>
<evidence type="ECO:0000256" key="1">
    <source>
        <dbReference type="SAM" id="SignalP"/>
    </source>
</evidence>
<protein>
    <recommendedName>
        <fullName evidence="4">NADH dehydrogenase subunit E</fullName>
    </recommendedName>
</protein>
<dbReference type="InterPro" id="IPR020349">
    <property type="entry name" value="Uncharacterised_14.7kDa"/>
</dbReference>
<evidence type="ECO:0008006" key="4">
    <source>
        <dbReference type="Google" id="ProtNLM"/>
    </source>
</evidence>
<evidence type="ECO:0000313" key="2">
    <source>
        <dbReference type="EMBL" id="SMC10886.1"/>
    </source>
</evidence>
<dbReference type="Pfam" id="PF17267">
    <property type="entry name" value="DUF5333"/>
    <property type="match status" value="1"/>
</dbReference>
<dbReference type="RefSeq" id="WP_085798865.1">
    <property type="nucleotide sequence ID" value="NZ_FWXB01000002.1"/>
</dbReference>
<feature type="signal peptide" evidence="1">
    <location>
        <begin position="1"/>
        <end position="22"/>
    </location>
</feature>
<sequence length="135" mass="14789">MRMTSLAFLTVAVTAVSGGALAQRGLVHETDINDKLLVVSLADKVNRGCGSISARYWQAHSFVNELKAEAQSRGYSRAEIDDYIEDKANRAAMRQRRDAYFVSKGASSTDPQSLCAFGYAEIQKQSQIGVLLRAK</sequence>